<proteinExistence type="predicted"/>
<protein>
    <submittedName>
        <fullName evidence="1">Uncharacterized protein</fullName>
    </submittedName>
</protein>
<organism evidence="1 2">
    <name type="scientific">Asanoa ferruginea</name>
    <dbReference type="NCBI Taxonomy" id="53367"/>
    <lineage>
        <taxon>Bacteria</taxon>
        <taxon>Bacillati</taxon>
        <taxon>Actinomycetota</taxon>
        <taxon>Actinomycetes</taxon>
        <taxon>Micromonosporales</taxon>
        <taxon>Micromonosporaceae</taxon>
        <taxon>Asanoa</taxon>
    </lineage>
</organism>
<accession>A0A3D9ZQB9</accession>
<comment type="caution">
    <text evidence="1">The sequence shown here is derived from an EMBL/GenBank/DDBJ whole genome shotgun (WGS) entry which is preliminary data.</text>
</comment>
<dbReference type="AlphaFoldDB" id="A0A3D9ZQB9"/>
<sequence length="141" mass="14309">MGQAVASVAAGLRKDRDALSILLRMTPDEAVAVAGGMLDLVNLLAKIVAEREGGTAAEMIEATAAGRSDVIQRMAAFAIEVINSGGELPTSVDAAEVIVGLGAIAGRLTEVAAEQEGGTPLDVLARIGLGVAQMEAFEPPE</sequence>
<evidence type="ECO:0000313" key="1">
    <source>
        <dbReference type="EMBL" id="REF99556.1"/>
    </source>
</evidence>
<reference evidence="1 2" key="1">
    <citation type="submission" date="2018-08" db="EMBL/GenBank/DDBJ databases">
        <title>Sequencing the genomes of 1000 actinobacteria strains.</title>
        <authorList>
            <person name="Klenk H.-P."/>
        </authorList>
    </citation>
    <scope>NUCLEOTIDE SEQUENCE [LARGE SCALE GENOMIC DNA]</scope>
    <source>
        <strain evidence="1 2">DSM 44099</strain>
    </source>
</reference>
<evidence type="ECO:0000313" key="2">
    <source>
        <dbReference type="Proteomes" id="UP000256913"/>
    </source>
</evidence>
<dbReference type="Proteomes" id="UP000256913">
    <property type="component" value="Unassembled WGS sequence"/>
</dbReference>
<dbReference type="EMBL" id="QUMQ01000001">
    <property type="protein sequence ID" value="REF99556.1"/>
    <property type="molecule type" value="Genomic_DNA"/>
</dbReference>
<keyword evidence="2" id="KW-1185">Reference proteome</keyword>
<name>A0A3D9ZQB9_9ACTN</name>
<gene>
    <name evidence="1" type="ORF">DFJ67_5595</name>
</gene>